<evidence type="ECO:0000313" key="3">
    <source>
        <dbReference type="Proteomes" id="UP000557872"/>
    </source>
</evidence>
<sequence length="287" mass="29026">MKPTRLTQMSAIAASATLCIGATHAAVVWQGADLADYYTGSNWVGGSAPTNGSTEDIVINNGTRADYEPGGIGDIVSNGTFTVSGTNSGWVTDNTNWSRFNGTTHVLNGGFIDRNAGGNLVFGSDNVGSGAGQTITLNVHGGSIETGGELWFGWTNAGTHNITVNISDGGSITSLGGGGASIFSWDAATFNFTGAGTVTAASQGVKVGANSAAGLTAGIWENQWAAGTLQFNGQSGLNGATFSDYFSTTGTNGSSTYTLTAVPEPSSAALLACGGLALTLRRRKQKS</sequence>
<reference evidence="2 3" key="1">
    <citation type="submission" date="2020-07" db="EMBL/GenBank/DDBJ databases">
        <title>Roseicoccus Jingziensis gen. nov., sp. nov., isolated from coastal seawater.</title>
        <authorList>
            <person name="Feng X."/>
        </authorList>
    </citation>
    <scope>NUCLEOTIDE SEQUENCE [LARGE SCALE GENOMIC DNA]</scope>
    <source>
        <strain evidence="2 3">N1E253</strain>
    </source>
</reference>
<name>A0A851GDW4_9BACT</name>
<feature type="signal peptide" evidence="1">
    <location>
        <begin position="1"/>
        <end position="25"/>
    </location>
</feature>
<gene>
    <name evidence="2" type="ORF">HW115_08985</name>
</gene>
<proteinExistence type="predicted"/>
<dbReference type="NCBIfam" id="TIGR02595">
    <property type="entry name" value="PEP_CTERM"/>
    <property type="match status" value="1"/>
</dbReference>
<comment type="caution">
    <text evidence="2">The sequence shown here is derived from an EMBL/GenBank/DDBJ whole genome shotgun (WGS) entry which is preliminary data.</text>
</comment>
<protein>
    <submittedName>
        <fullName evidence="2">PEP-CTERM sorting domain-containing protein</fullName>
    </submittedName>
</protein>
<dbReference type="Proteomes" id="UP000557872">
    <property type="component" value="Unassembled WGS sequence"/>
</dbReference>
<dbReference type="RefSeq" id="WP_178932287.1">
    <property type="nucleotide sequence ID" value="NZ_JACBAZ010000003.1"/>
</dbReference>
<keyword evidence="1" id="KW-0732">Signal</keyword>
<feature type="chain" id="PRO_5032936169" evidence="1">
    <location>
        <begin position="26"/>
        <end position="287"/>
    </location>
</feature>
<dbReference type="AlphaFoldDB" id="A0A851GDW4"/>
<keyword evidence="3" id="KW-1185">Reference proteome</keyword>
<organism evidence="2 3">
    <name type="scientific">Oceaniferula marina</name>
    <dbReference type="NCBI Taxonomy" id="2748318"/>
    <lineage>
        <taxon>Bacteria</taxon>
        <taxon>Pseudomonadati</taxon>
        <taxon>Verrucomicrobiota</taxon>
        <taxon>Verrucomicrobiia</taxon>
        <taxon>Verrucomicrobiales</taxon>
        <taxon>Verrucomicrobiaceae</taxon>
        <taxon>Oceaniferula</taxon>
    </lineage>
</organism>
<accession>A0A851GDW4</accession>
<dbReference type="InterPro" id="IPR013424">
    <property type="entry name" value="Ice-binding_C"/>
</dbReference>
<dbReference type="EMBL" id="JACBAZ010000003">
    <property type="protein sequence ID" value="NWK55743.1"/>
    <property type="molecule type" value="Genomic_DNA"/>
</dbReference>
<evidence type="ECO:0000313" key="2">
    <source>
        <dbReference type="EMBL" id="NWK55743.1"/>
    </source>
</evidence>
<evidence type="ECO:0000256" key="1">
    <source>
        <dbReference type="SAM" id="SignalP"/>
    </source>
</evidence>